<dbReference type="AlphaFoldDB" id="A0AAW1H652"/>
<dbReference type="Proteomes" id="UP001443914">
    <property type="component" value="Unassembled WGS sequence"/>
</dbReference>
<dbReference type="GO" id="GO:0004553">
    <property type="term" value="F:hydrolase activity, hydrolyzing O-glycosyl compounds"/>
    <property type="evidence" value="ECO:0007669"/>
    <property type="project" value="InterPro"/>
</dbReference>
<dbReference type="SUPFAM" id="SSF51445">
    <property type="entry name" value="(Trans)glycosidases"/>
    <property type="match status" value="1"/>
</dbReference>
<proteinExistence type="inferred from homology"/>
<evidence type="ECO:0000256" key="5">
    <source>
        <dbReference type="RuleBase" id="RU004336"/>
    </source>
</evidence>
<evidence type="ECO:0000313" key="6">
    <source>
        <dbReference type="EMBL" id="KAK9671115.1"/>
    </source>
</evidence>
<keyword evidence="3 5" id="KW-0326">Glycosidase</keyword>
<evidence type="ECO:0000256" key="1">
    <source>
        <dbReference type="ARBA" id="ARBA00008773"/>
    </source>
</evidence>
<evidence type="ECO:0000313" key="7">
    <source>
        <dbReference type="Proteomes" id="UP001443914"/>
    </source>
</evidence>
<dbReference type="Pfam" id="PF00332">
    <property type="entry name" value="Glyco_hydro_17"/>
    <property type="match status" value="1"/>
</dbReference>
<dbReference type="Gene3D" id="3.20.20.80">
    <property type="entry name" value="Glycosidases"/>
    <property type="match status" value="1"/>
</dbReference>
<dbReference type="InterPro" id="IPR044965">
    <property type="entry name" value="Glyco_hydro_17_plant"/>
</dbReference>
<comment type="caution">
    <text evidence="6">The sequence shown here is derived from an EMBL/GenBank/DDBJ whole genome shotgun (WGS) entry which is preliminary data.</text>
</comment>
<keyword evidence="2 5" id="KW-0378">Hydrolase</keyword>
<gene>
    <name evidence="6" type="ORF">RND81_12G008100</name>
</gene>
<dbReference type="EMBL" id="JBDFQZ010000012">
    <property type="protein sequence ID" value="KAK9671115.1"/>
    <property type="molecule type" value="Genomic_DNA"/>
</dbReference>
<organism evidence="6 7">
    <name type="scientific">Saponaria officinalis</name>
    <name type="common">Common soapwort</name>
    <name type="synonym">Lychnis saponaria</name>
    <dbReference type="NCBI Taxonomy" id="3572"/>
    <lineage>
        <taxon>Eukaryota</taxon>
        <taxon>Viridiplantae</taxon>
        <taxon>Streptophyta</taxon>
        <taxon>Embryophyta</taxon>
        <taxon>Tracheophyta</taxon>
        <taxon>Spermatophyta</taxon>
        <taxon>Magnoliopsida</taxon>
        <taxon>eudicotyledons</taxon>
        <taxon>Gunneridae</taxon>
        <taxon>Pentapetalae</taxon>
        <taxon>Caryophyllales</taxon>
        <taxon>Caryophyllaceae</taxon>
        <taxon>Caryophylleae</taxon>
        <taxon>Saponaria</taxon>
    </lineage>
</organism>
<sequence>MASVSTVQEGVKNSEKLYATGKEAAKEDAHIVTEAQVGVCYGTMGDNLARPKHVLRLFAPNNITKVRLLEPNKKTLEALKGKNVDVLLGVPNKEIALLSNSSAVAEKWVSQNVKPYVDSKVQIKYIVVGNELSQNNENFNVFLLSLEAMKNVQNALRKQWLKDIKVTTSCDTSVIVQTGAHPGPSTMRFRNESVPLLKDIFKFLSRNGAPFMVSMYPYYELIKHPNEIKPEFALFTAQDDNALTDGQLRYQNKFDVMLDGFYTALENEGYPNIEIVVSETGWPSAGGLAASLENEKTYVTKLVQHVNKGTLKRPNKPIQVYFNLLDENQRGRPIIEKNFGVFTSDAKIKFPNAFNPSS</sequence>
<dbReference type="PANTHER" id="PTHR32227">
    <property type="entry name" value="GLUCAN ENDO-1,3-BETA-GLUCOSIDASE BG1-RELATED-RELATED"/>
    <property type="match status" value="1"/>
</dbReference>
<evidence type="ECO:0000256" key="4">
    <source>
        <dbReference type="RuleBase" id="RU004335"/>
    </source>
</evidence>
<dbReference type="GO" id="GO:0005975">
    <property type="term" value="P:carbohydrate metabolic process"/>
    <property type="evidence" value="ECO:0007669"/>
    <property type="project" value="InterPro"/>
</dbReference>
<protein>
    <recommendedName>
        <fullName evidence="8">Glucan endo-1,3-beta-D-glucosidase</fullName>
    </recommendedName>
</protein>
<dbReference type="InterPro" id="IPR000490">
    <property type="entry name" value="Glyco_hydro_17"/>
</dbReference>
<reference evidence="6" key="1">
    <citation type="submission" date="2024-03" db="EMBL/GenBank/DDBJ databases">
        <title>WGS assembly of Saponaria officinalis var. Norfolk2.</title>
        <authorList>
            <person name="Jenkins J."/>
            <person name="Shu S."/>
            <person name="Grimwood J."/>
            <person name="Barry K."/>
            <person name="Goodstein D."/>
            <person name="Schmutz J."/>
            <person name="Leebens-Mack J."/>
            <person name="Osbourn A."/>
        </authorList>
    </citation>
    <scope>NUCLEOTIDE SEQUENCE [LARGE SCALE GENOMIC DNA]</scope>
    <source>
        <strain evidence="6">JIC</strain>
    </source>
</reference>
<dbReference type="InterPro" id="IPR017853">
    <property type="entry name" value="GH"/>
</dbReference>
<evidence type="ECO:0008006" key="8">
    <source>
        <dbReference type="Google" id="ProtNLM"/>
    </source>
</evidence>
<evidence type="ECO:0000256" key="2">
    <source>
        <dbReference type="ARBA" id="ARBA00022801"/>
    </source>
</evidence>
<keyword evidence="7" id="KW-1185">Reference proteome</keyword>
<evidence type="ECO:0000256" key="3">
    <source>
        <dbReference type="ARBA" id="ARBA00023295"/>
    </source>
</evidence>
<name>A0AAW1H652_SAPOF</name>
<comment type="similarity">
    <text evidence="1 4">Belongs to the glycosyl hydrolase 17 family.</text>
</comment>
<dbReference type="FunFam" id="3.20.20.80:FF:000010">
    <property type="entry name" value="glucan endo-1,3-beta-glucosidase, basic"/>
    <property type="match status" value="1"/>
</dbReference>
<accession>A0AAW1H652</accession>
<dbReference type="PROSITE" id="PS00587">
    <property type="entry name" value="GLYCOSYL_HYDROL_F17"/>
    <property type="match status" value="1"/>
</dbReference>